<dbReference type="PANTHER" id="PTHR32401:SF48">
    <property type="entry name" value="LEGUME LECTIN DOMAIN-CONTAINING PROTEIN"/>
    <property type="match status" value="1"/>
</dbReference>
<feature type="region of interest" description="Disordered" evidence="2">
    <location>
        <begin position="1318"/>
        <end position="1344"/>
    </location>
</feature>
<dbReference type="InterPro" id="IPR003344">
    <property type="entry name" value="Big_1_dom"/>
</dbReference>
<feature type="domain" description="Big-1" evidence="4">
    <location>
        <begin position="897"/>
        <end position="1000"/>
    </location>
</feature>
<feature type="domain" description="SLH" evidence="5">
    <location>
        <begin position="1575"/>
        <end position="1634"/>
    </location>
</feature>
<dbReference type="GO" id="GO:0030246">
    <property type="term" value="F:carbohydrate binding"/>
    <property type="evidence" value="ECO:0007669"/>
    <property type="project" value="InterPro"/>
</dbReference>
<name>A0A7X0RP15_9BACL</name>
<organism evidence="6 7">
    <name type="scientific">Cohnella nanjingensis</name>
    <dbReference type="NCBI Taxonomy" id="1387779"/>
    <lineage>
        <taxon>Bacteria</taxon>
        <taxon>Bacillati</taxon>
        <taxon>Bacillota</taxon>
        <taxon>Bacilli</taxon>
        <taxon>Bacillales</taxon>
        <taxon>Paenibacillaceae</taxon>
        <taxon>Cohnella</taxon>
    </lineage>
</organism>
<dbReference type="SMART" id="SM00634">
    <property type="entry name" value="BID_1"/>
    <property type="match status" value="1"/>
</dbReference>
<dbReference type="CDD" id="cd01951">
    <property type="entry name" value="lectin_L-type"/>
    <property type="match status" value="1"/>
</dbReference>
<keyword evidence="3" id="KW-0732">Signal</keyword>
<dbReference type="SUPFAM" id="SSF49464">
    <property type="entry name" value="Carboxypeptidase regulatory domain-like"/>
    <property type="match status" value="1"/>
</dbReference>
<reference evidence="6 7" key="1">
    <citation type="submission" date="2020-08" db="EMBL/GenBank/DDBJ databases">
        <title>Cohnella phylogeny.</title>
        <authorList>
            <person name="Dunlap C."/>
        </authorList>
    </citation>
    <scope>NUCLEOTIDE SEQUENCE [LARGE SCALE GENOMIC DNA]</scope>
    <source>
        <strain evidence="6 7">DSM 28246</strain>
    </source>
</reference>
<comment type="similarity">
    <text evidence="1">Belongs to the intimin/invasin family.</text>
</comment>
<evidence type="ECO:0000256" key="1">
    <source>
        <dbReference type="ARBA" id="ARBA00010116"/>
    </source>
</evidence>
<accession>A0A7X0RP15</accession>
<dbReference type="RefSeq" id="WP_185141329.1">
    <property type="nucleotide sequence ID" value="NZ_JACJVP010000005.1"/>
</dbReference>
<gene>
    <name evidence="6" type="ORF">H7C19_04200</name>
</gene>
<dbReference type="Proteomes" id="UP000547209">
    <property type="component" value="Unassembled WGS sequence"/>
</dbReference>
<comment type="caution">
    <text evidence="6">The sequence shown here is derived from an EMBL/GenBank/DDBJ whole genome shotgun (WGS) entry which is preliminary data.</text>
</comment>
<dbReference type="SUPFAM" id="SSF49373">
    <property type="entry name" value="Invasin/intimin cell-adhesion fragments"/>
    <property type="match status" value="1"/>
</dbReference>
<evidence type="ECO:0000259" key="4">
    <source>
        <dbReference type="PROSITE" id="PS51127"/>
    </source>
</evidence>
<protein>
    <submittedName>
        <fullName evidence="6">S-layer homology domain-containing protein</fullName>
    </submittedName>
</protein>
<dbReference type="Gene3D" id="2.60.40.10">
    <property type="entry name" value="Immunoglobulins"/>
    <property type="match status" value="1"/>
</dbReference>
<evidence type="ECO:0000313" key="7">
    <source>
        <dbReference type="Proteomes" id="UP000547209"/>
    </source>
</evidence>
<feature type="signal peptide" evidence="3">
    <location>
        <begin position="1"/>
        <end position="31"/>
    </location>
</feature>
<evidence type="ECO:0000259" key="5">
    <source>
        <dbReference type="PROSITE" id="PS51272"/>
    </source>
</evidence>
<dbReference type="EMBL" id="JACJVP010000005">
    <property type="protein sequence ID" value="MBB6669886.1"/>
    <property type="molecule type" value="Genomic_DNA"/>
</dbReference>
<evidence type="ECO:0000256" key="2">
    <source>
        <dbReference type="SAM" id="MobiDB-lite"/>
    </source>
</evidence>
<evidence type="ECO:0000256" key="3">
    <source>
        <dbReference type="SAM" id="SignalP"/>
    </source>
</evidence>
<dbReference type="InterPro" id="IPR050258">
    <property type="entry name" value="Leguminous_Lectin"/>
</dbReference>
<dbReference type="InterPro" id="IPR056573">
    <property type="entry name" value="Lectin_L-type_dom"/>
</dbReference>
<dbReference type="PROSITE" id="PS51127">
    <property type="entry name" value="BIG1"/>
    <property type="match status" value="1"/>
</dbReference>
<sequence>MRTWWRKSLVVTLAFLIVIANGAWRPGTAQAGPADKPDKYITFVYDNFADSNPMVNKQFLALNGDARYADDGGKNVLRMTRNVGNVFGTAFPKNRRISLTNDRSFSTYFSFRMHGGSSSPADGIVFTVQTKSSSAGAVGQGMGYGGLQPSIGIEYDTYYNPDNNDPRRIGETTGTRSNHIAVDLNGVTKHAPSDFVNIDQGQMDLTNGIYYTWIDYDGLTDTLKVYLSKTNQLPDAPILTKTGLDLSKLLNQDEAYVGFTAATGGQNQNHDIDAWYFNNDSGPIEPAKFDYFNAPLDIKLGIVPGEGSKRSVQATVYDLNGDIVPNYPVTFSLYDVLGYLKNDGSHTSNPADPGIVYDDSDPSRVIPLEARQVETRAALDGETKVLDGGALVNRYVTVRANEYGVATTDLYSSVRDGFTTHVKSVVGGVYGGISYGGGAYAEGPVSFSADNEGPQLETAVVDNGDRGRLLVTFDEPVLYGGDGGFSVIVNDDAGNPIPAVIAGGSGTPRDPLVLDLPPGVTIPPGSKVQVTYRSQDGDVTDLVGNDLSDITSQPADNPFGPSGAAVINDAGRSQVALDFGYPVALNDLNPGLFGIQYVDGTTSKPVSVTGVTYDGSDTSRLILTLGGPVPAGAPVALNYQPTAGFPGITDLNGNTLSPLGNYPVRNQFGPVHAAVVNDESRQTVRVEFPSPVALTGDVKDAFLIRIAGASAPVSASDVQVDGSNPNALLLTLRLDEQAFPDGVPFGAAVTLDYAPASAIVQESGGQGRELALQNGFPVDNQLKPQRAAVLDDEQRDRVKVTFDSPIRVDPGSEDAFMLHLSGDSSPIPVTRAEADPQDPNAMILTLELDSGKYPEGVPAGIAVSMDYDPSKGRVEGANGFPLSPLSNFPVRNADAAGIVLTANPAAIVGDGKSRTELKAVITKPDGSPAAGVTVNFGAPAGKGSFPNGATAVTDASGIATIPYQSSAITGVDPQRILVVAKVNDAEQGLIAQAQIDIEFAPASVEGVVTSDNEPVSGAVVTITGPDGFTSTVTTGPDGAYAFVVPKGNTTYDIAVTRPFGASSSPVTYKQKVNVGDVAGTGHEIVPSTRTVTGIVGSKGPDGQSLLFDPAIVGQLKVYLKDADTGVYLTDAATGNGWFPLAGAGVFSIDNAVPNQAYQLEVRYVLPDPARPDDRRYDREIVINALDNNGTLPVIKLTQDGELNILEALIDPYGDITDAKTNAPVDGAVVKLYYADTPRNAANGVTPNTPVALPGIPGFAPNDNANPQAGKDGGKYAYLVYPTTDYYVVVTAAGYETYTSPILAVEHAIVRHDVKLQPVSGGSNPPVVTPTPTPTPPVQPAVGKPGLTVNLTVDRSAYEENGTATIVVDHLNDGTAVLPSGEITVTLPEGAKVLDADGGKVTGNKIVWTVSGLAAGNGGQHKIKVQWPAISAAEQVVEIAGQGAANGTELAHPDAARASAKVLLYSNRFGETVHIRYILGYPDGKFLPDRHLTRAELAAIIARLLNGGGTTEHAAYADVPAKHWASGYIRIVTDHEIFNGFNDGTFRPDVPVTREELATVMVRYLKLNVSQPIHSNFADTQGRWSSAAVEALFRNGLTTGYPDGTFKPGSGIVRTEAVTLINRLLFRGPLANVAPSFPDVKADHWAFGQVEEATHSHASTRASNGSEVFVKQVEDQVK</sequence>
<dbReference type="InterPro" id="IPR008964">
    <property type="entry name" value="Invasin/intimin_cell_adhesion"/>
</dbReference>
<dbReference type="Pfam" id="PF00395">
    <property type="entry name" value="SLH"/>
    <property type="match status" value="3"/>
</dbReference>
<feature type="domain" description="SLH" evidence="5">
    <location>
        <begin position="1511"/>
        <end position="1574"/>
    </location>
</feature>
<dbReference type="PROSITE" id="PS51272">
    <property type="entry name" value="SLH"/>
    <property type="match status" value="3"/>
</dbReference>
<dbReference type="InterPro" id="IPR013320">
    <property type="entry name" value="ConA-like_dom_sf"/>
</dbReference>
<feature type="domain" description="SLH" evidence="5">
    <location>
        <begin position="1442"/>
        <end position="1510"/>
    </location>
</feature>
<keyword evidence="7" id="KW-1185">Reference proteome</keyword>
<dbReference type="InterPro" id="IPR008969">
    <property type="entry name" value="CarboxyPept-like_regulatory"/>
</dbReference>
<dbReference type="Gene3D" id="2.60.40.1120">
    <property type="entry name" value="Carboxypeptidase-like, regulatory domain"/>
    <property type="match status" value="2"/>
</dbReference>
<dbReference type="PANTHER" id="PTHR32401">
    <property type="entry name" value="CONCANAVALIN A-LIKE LECTIN FAMILY PROTEIN"/>
    <property type="match status" value="1"/>
</dbReference>
<proteinExistence type="inferred from homology"/>
<feature type="compositionally biased region" description="Pro residues" evidence="2">
    <location>
        <begin position="1326"/>
        <end position="1338"/>
    </location>
</feature>
<dbReference type="InterPro" id="IPR001119">
    <property type="entry name" value="SLH_dom"/>
</dbReference>
<dbReference type="SUPFAM" id="SSF49899">
    <property type="entry name" value="Concanavalin A-like lectins/glucanases"/>
    <property type="match status" value="1"/>
</dbReference>
<dbReference type="InterPro" id="IPR013783">
    <property type="entry name" value="Ig-like_fold"/>
</dbReference>
<dbReference type="Pfam" id="PF02369">
    <property type="entry name" value="Big_1"/>
    <property type="match status" value="1"/>
</dbReference>
<evidence type="ECO:0000313" key="6">
    <source>
        <dbReference type="EMBL" id="MBB6669886.1"/>
    </source>
</evidence>
<dbReference type="Pfam" id="PF00139">
    <property type="entry name" value="Lectin_legB"/>
    <property type="match status" value="1"/>
</dbReference>
<dbReference type="InterPro" id="IPR001220">
    <property type="entry name" value="Legume_lectin_dom"/>
</dbReference>
<feature type="chain" id="PRO_5031256985" evidence="3">
    <location>
        <begin position="32"/>
        <end position="1677"/>
    </location>
</feature>
<dbReference type="Gene3D" id="2.60.120.200">
    <property type="match status" value="1"/>
</dbReference>